<dbReference type="Proteomes" id="UP000015104">
    <property type="component" value="Unassembled WGS sequence"/>
</dbReference>
<dbReference type="STRING" id="32264.T1JX62"/>
<evidence type="ECO:0000256" key="10">
    <source>
        <dbReference type="SAM" id="Phobius"/>
    </source>
</evidence>
<dbReference type="EnsemblMetazoa" id="tetur02g10820.1">
    <property type="protein sequence ID" value="tetur02g10820.1"/>
    <property type="gene ID" value="tetur02g10820"/>
</dbReference>
<protein>
    <recommendedName>
        <fullName evidence="11">Calcineurin-like phosphoesterase domain-containing protein</fullName>
    </recommendedName>
</protein>
<dbReference type="Gene3D" id="3.60.21.10">
    <property type="match status" value="1"/>
</dbReference>
<evidence type="ECO:0000256" key="7">
    <source>
        <dbReference type="ARBA" id="ARBA00022989"/>
    </source>
</evidence>
<evidence type="ECO:0000256" key="3">
    <source>
        <dbReference type="ARBA" id="ARBA00008895"/>
    </source>
</evidence>
<dbReference type="HOGENOM" id="CLU_047168_2_0_1"/>
<evidence type="ECO:0000256" key="9">
    <source>
        <dbReference type="ARBA" id="ARBA00023211"/>
    </source>
</evidence>
<dbReference type="SUPFAM" id="SSF56300">
    <property type="entry name" value="Metallo-dependent phosphatases"/>
    <property type="match status" value="1"/>
</dbReference>
<dbReference type="GO" id="GO:0006506">
    <property type="term" value="P:GPI anchor biosynthetic process"/>
    <property type="evidence" value="ECO:0007669"/>
    <property type="project" value="InterPro"/>
</dbReference>
<keyword evidence="5" id="KW-0479">Metal-binding</keyword>
<sequence length="370" mass="43227">MKFLFSAFFKLISWSIICLLILLLNLFLLHFTSIYPCDWPCPDCKDDKWLRVMILTDVHLLGKRKGHPVDQFVREWEMSIAFQTAVKLRQPEMVIFLGDLLDEGLTVDQDDFNKYVERFKRTFPMTEETKKIFIVGNHDIGFHDRVAYYPYLRKRWEKAFNSSLADITTVKGIKFITINSMAIEGDGFDLVQETKENLLRVEDSLKKSDLPGRPIILQHFPLYRKNDDICHEIDSQKGKDRFHEFNPGLECLSPKVSEMLLNKFKPRLIFNGHIHSGCVVNHTKYDAEEWTVASFSWRNRQDPNFLLLSISPDAYAIRKCFLPSEINIVLTSLISKIVRNVKCIKCHQWGHVNTDKECPAAADKYNIFRK</sequence>
<reference evidence="13" key="1">
    <citation type="submission" date="2011-08" db="EMBL/GenBank/DDBJ databases">
        <authorList>
            <person name="Rombauts S."/>
        </authorList>
    </citation>
    <scope>NUCLEOTIDE SEQUENCE</scope>
    <source>
        <strain evidence="13">London</strain>
    </source>
</reference>
<dbReference type="GO" id="GO:0016787">
    <property type="term" value="F:hydrolase activity"/>
    <property type="evidence" value="ECO:0007669"/>
    <property type="project" value="UniProtKB-KW"/>
</dbReference>
<dbReference type="InterPro" id="IPR004843">
    <property type="entry name" value="Calcineurin-like_PHP"/>
</dbReference>
<evidence type="ECO:0000256" key="5">
    <source>
        <dbReference type="ARBA" id="ARBA00022723"/>
    </source>
</evidence>
<comment type="subcellular location">
    <subcellularLocation>
        <location evidence="2">Membrane</location>
        <topology evidence="2">Multi-pass membrane protein</topology>
    </subcellularLocation>
</comment>
<keyword evidence="8 10" id="KW-0472">Membrane</keyword>
<feature type="transmembrane region" description="Helical" evidence="10">
    <location>
        <begin position="12"/>
        <end position="35"/>
    </location>
</feature>
<evidence type="ECO:0000256" key="4">
    <source>
        <dbReference type="ARBA" id="ARBA00022692"/>
    </source>
</evidence>
<dbReference type="eggNOG" id="KOG3662">
    <property type="taxonomic scope" value="Eukaryota"/>
</dbReference>
<evidence type="ECO:0000256" key="6">
    <source>
        <dbReference type="ARBA" id="ARBA00022801"/>
    </source>
</evidence>
<reference evidence="12" key="2">
    <citation type="submission" date="2015-06" db="UniProtKB">
        <authorList>
            <consortium name="EnsemblMetazoa"/>
        </authorList>
    </citation>
    <scope>IDENTIFICATION</scope>
</reference>
<evidence type="ECO:0000256" key="8">
    <source>
        <dbReference type="ARBA" id="ARBA00023136"/>
    </source>
</evidence>
<keyword evidence="4 10" id="KW-0812">Transmembrane</keyword>
<comment type="cofactor">
    <cofactor evidence="1">
        <name>Mn(2+)</name>
        <dbReference type="ChEBI" id="CHEBI:29035"/>
    </cofactor>
</comment>
<name>T1JX62_TETUR</name>
<dbReference type="InterPro" id="IPR033308">
    <property type="entry name" value="PGAP5/Cdc1/Ted1"/>
</dbReference>
<evidence type="ECO:0000259" key="11">
    <source>
        <dbReference type="Pfam" id="PF00149"/>
    </source>
</evidence>
<evidence type="ECO:0000256" key="2">
    <source>
        <dbReference type="ARBA" id="ARBA00004141"/>
    </source>
</evidence>
<dbReference type="PANTHER" id="PTHR13315">
    <property type="entry name" value="METALLO PHOSPHOESTERASE RELATED"/>
    <property type="match status" value="1"/>
</dbReference>
<keyword evidence="9" id="KW-0464">Manganese</keyword>
<organism evidence="12 13">
    <name type="scientific">Tetranychus urticae</name>
    <name type="common">Two-spotted spider mite</name>
    <dbReference type="NCBI Taxonomy" id="32264"/>
    <lineage>
        <taxon>Eukaryota</taxon>
        <taxon>Metazoa</taxon>
        <taxon>Ecdysozoa</taxon>
        <taxon>Arthropoda</taxon>
        <taxon>Chelicerata</taxon>
        <taxon>Arachnida</taxon>
        <taxon>Acari</taxon>
        <taxon>Acariformes</taxon>
        <taxon>Trombidiformes</taxon>
        <taxon>Prostigmata</taxon>
        <taxon>Eleutherengona</taxon>
        <taxon>Raphignathae</taxon>
        <taxon>Tetranychoidea</taxon>
        <taxon>Tetranychidae</taxon>
        <taxon>Tetranychus</taxon>
    </lineage>
</organism>
<feature type="domain" description="Calcineurin-like phosphoesterase" evidence="11">
    <location>
        <begin position="50"/>
        <end position="276"/>
    </location>
</feature>
<comment type="similarity">
    <text evidence="3">Belongs to the metallophosphoesterase superfamily. MPPE1 family.</text>
</comment>
<dbReference type="AlphaFoldDB" id="T1JX62"/>
<evidence type="ECO:0000313" key="13">
    <source>
        <dbReference type="Proteomes" id="UP000015104"/>
    </source>
</evidence>
<dbReference type="EMBL" id="CAEY01000824">
    <property type="status" value="NOT_ANNOTATED_CDS"/>
    <property type="molecule type" value="Genomic_DNA"/>
</dbReference>
<keyword evidence="6" id="KW-0378">Hydrolase</keyword>
<keyword evidence="13" id="KW-1185">Reference proteome</keyword>
<dbReference type="GO" id="GO:0016020">
    <property type="term" value="C:membrane"/>
    <property type="evidence" value="ECO:0007669"/>
    <property type="project" value="UniProtKB-SubCell"/>
</dbReference>
<dbReference type="InterPro" id="IPR029052">
    <property type="entry name" value="Metallo-depent_PP-like"/>
</dbReference>
<proteinExistence type="inferred from homology"/>
<keyword evidence="7 10" id="KW-1133">Transmembrane helix</keyword>
<dbReference type="PANTHER" id="PTHR13315:SF0">
    <property type="entry name" value="METALLOPHOSPHOESTERASE 1"/>
    <property type="match status" value="1"/>
</dbReference>
<evidence type="ECO:0000313" key="12">
    <source>
        <dbReference type="EnsemblMetazoa" id="tetur02g10820.1"/>
    </source>
</evidence>
<evidence type="ECO:0000256" key="1">
    <source>
        <dbReference type="ARBA" id="ARBA00001936"/>
    </source>
</evidence>
<dbReference type="Pfam" id="PF00149">
    <property type="entry name" value="Metallophos"/>
    <property type="match status" value="1"/>
</dbReference>
<dbReference type="GO" id="GO:0046872">
    <property type="term" value="F:metal ion binding"/>
    <property type="evidence" value="ECO:0007669"/>
    <property type="project" value="UniProtKB-KW"/>
</dbReference>
<accession>T1JX62</accession>